<dbReference type="InterPro" id="IPR004993">
    <property type="entry name" value="GH3"/>
</dbReference>
<accession>A0A0L8VBR6</accession>
<dbReference type="GO" id="GO:0016881">
    <property type="term" value="F:acid-amino acid ligase activity"/>
    <property type="evidence" value="ECO:0007669"/>
    <property type="project" value="TreeGrafter"/>
</dbReference>
<dbReference type="OrthoDB" id="5678283at2"/>
<dbReference type="GO" id="GO:0005737">
    <property type="term" value="C:cytoplasm"/>
    <property type="evidence" value="ECO:0007669"/>
    <property type="project" value="TreeGrafter"/>
</dbReference>
<reference evidence="4" key="1">
    <citation type="submission" date="2015-07" db="EMBL/GenBank/DDBJ databases">
        <title>Genome sequencing of Sunxiuqinia dokdonensis strain SK.</title>
        <authorList>
            <person name="Ahn S."/>
            <person name="Kim B.-C."/>
        </authorList>
    </citation>
    <scope>NUCLEOTIDE SEQUENCE [LARGE SCALE GENOMIC DNA]</scope>
    <source>
        <strain evidence="4">SK</strain>
    </source>
</reference>
<evidence type="ECO:0000313" key="3">
    <source>
        <dbReference type="EMBL" id="KOH45901.1"/>
    </source>
</evidence>
<dbReference type="Pfam" id="PF03321">
    <property type="entry name" value="GH3"/>
    <property type="match status" value="1"/>
</dbReference>
<feature type="domain" description="GH3 middle" evidence="1">
    <location>
        <begin position="296"/>
        <end position="362"/>
    </location>
</feature>
<evidence type="ECO:0000259" key="2">
    <source>
        <dbReference type="Pfam" id="PF23572"/>
    </source>
</evidence>
<comment type="caution">
    <text evidence="3">The sequence shown here is derived from an EMBL/GenBank/DDBJ whole genome shotgun (WGS) entry which is preliminary data.</text>
</comment>
<sequence>MAIIGAIIKKAVELGYALTSKTEGYEIQQQLLHDLLVKAKDTHFGKQYRFEEILYAENLAEAFAYHVPFFDYHKMQNEWWHRLHQGEENISWPGKPAYFALSSGTTGKESKRIPVSDEMLNAIRLAGIKQVGATANFDLPPTFFEKEILMLGSSTTLNERNGYLEGEISGISASHIPTWFKGFYRPGEEISKLRDWDERVLEIAKRARDWDIGAISGIPSWLELMMKKVIAYHGVQNIHDIWPNLQVYTTGGVAFEPYEKSFNELLAHPITVIDTYFASEGFIAFQERPETRDMKLLLDNGIYFEFVPFLPENMNEDGSLDEDAPVLNLTEVEEGVEYVLLLSTVSGLWRYMIGDTIAFTDVDRAEIKITGRTKFFMNVVGSQLSVDKMNEAMLALEELFDLKIPEFTLSAVKIDGTFHHVWYLACDGNAKALAFALDKHLKEANKNYAVARSKALKGVVVRTIPEDCFHDWNAYRKKRGGQVKMERVMNREQFAEWKSFVERWLAGKKLPEAVGRTE</sequence>
<keyword evidence="4" id="KW-1185">Reference proteome</keyword>
<dbReference type="RefSeq" id="WP_053180784.1">
    <property type="nucleotide sequence ID" value="NZ_LGIA01000061.1"/>
</dbReference>
<dbReference type="InterPro" id="IPR055377">
    <property type="entry name" value="GH3_M"/>
</dbReference>
<evidence type="ECO:0000313" key="4">
    <source>
        <dbReference type="Proteomes" id="UP000036958"/>
    </source>
</evidence>
<dbReference type="EMBL" id="LGIA01000061">
    <property type="protein sequence ID" value="KOH45901.1"/>
    <property type="molecule type" value="Genomic_DNA"/>
</dbReference>
<evidence type="ECO:0000259" key="1">
    <source>
        <dbReference type="Pfam" id="PF23571"/>
    </source>
</evidence>
<gene>
    <name evidence="3" type="ORF">NC99_12770</name>
</gene>
<name>A0A0L8VBR6_9BACT</name>
<dbReference type="Pfam" id="PF23572">
    <property type="entry name" value="GH3_C"/>
    <property type="match status" value="1"/>
</dbReference>
<dbReference type="Proteomes" id="UP000036958">
    <property type="component" value="Unassembled WGS sequence"/>
</dbReference>
<protein>
    <submittedName>
        <fullName evidence="3">GH3 auxin-responsive promoter-binding protein</fullName>
    </submittedName>
</protein>
<feature type="domain" description="GH3 C-terminal" evidence="2">
    <location>
        <begin position="391"/>
        <end position="492"/>
    </location>
</feature>
<organism evidence="3 4">
    <name type="scientific">Sunxiuqinia dokdonensis</name>
    <dbReference type="NCBI Taxonomy" id="1409788"/>
    <lineage>
        <taxon>Bacteria</taxon>
        <taxon>Pseudomonadati</taxon>
        <taxon>Bacteroidota</taxon>
        <taxon>Bacteroidia</taxon>
        <taxon>Marinilabiliales</taxon>
        <taxon>Prolixibacteraceae</taxon>
        <taxon>Sunxiuqinia</taxon>
    </lineage>
</organism>
<proteinExistence type="predicted"/>
<dbReference type="PANTHER" id="PTHR31901:SF9">
    <property type="entry name" value="GH3 DOMAIN-CONTAINING PROTEIN"/>
    <property type="match status" value="1"/>
</dbReference>
<dbReference type="STRING" id="1409788.NC99_12770"/>
<dbReference type="InterPro" id="IPR055378">
    <property type="entry name" value="GH3_C"/>
</dbReference>
<dbReference type="AlphaFoldDB" id="A0A0L8VBR6"/>
<dbReference type="PANTHER" id="PTHR31901">
    <property type="entry name" value="GH3 DOMAIN-CONTAINING PROTEIN"/>
    <property type="match status" value="1"/>
</dbReference>
<dbReference type="PATRIC" id="fig|1409788.3.peg.1300"/>
<dbReference type="Pfam" id="PF23571">
    <property type="entry name" value="GH3_M"/>
    <property type="match status" value="1"/>
</dbReference>